<dbReference type="FunFam" id="1.20.1250.20:FF:000013">
    <property type="entry name" value="MFS general substrate transporter"/>
    <property type="match status" value="1"/>
</dbReference>
<comment type="caution">
    <text evidence="8">The sequence shown here is derived from an EMBL/GenBank/DDBJ whole genome shotgun (WGS) entry which is preliminary data.</text>
</comment>
<evidence type="ECO:0000256" key="5">
    <source>
        <dbReference type="ARBA" id="ARBA00023136"/>
    </source>
</evidence>
<dbReference type="GO" id="GO:0022857">
    <property type="term" value="F:transmembrane transporter activity"/>
    <property type="evidence" value="ECO:0007669"/>
    <property type="project" value="InterPro"/>
</dbReference>
<feature type="transmembrane region" description="Helical" evidence="6">
    <location>
        <begin position="119"/>
        <end position="137"/>
    </location>
</feature>
<feature type="domain" description="Major facilitator superfamily (MFS) profile" evidence="7">
    <location>
        <begin position="54"/>
        <end position="462"/>
    </location>
</feature>
<dbReference type="EMBL" id="JARJCN010000074">
    <property type="protein sequence ID" value="KAJ7077302.1"/>
    <property type="molecule type" value="Genomic_DNA"/>
</dbReference>
<evidence type="ECO:0000256" key="2">
    <source>
        <dbReference type="ARBA" id="ARBA00022448"/>
    </source>
</evidence>
<feature type="transmembrane region" description="Helical" evidence="6">
    <location>
        <begin position="349"/>
        <end position="367"/>
    </location>
</feature>
<feature type="transmembrane region" description="Helical" evidence="6">
    <location>
        <begin position="50"/>
        <end position="67"/>
    </location>
</feature>
<feature type="transmembrane region" description="Helical" evidence="6">
    <location>
        <begin position="440"/>
        <end position="461"/>
    </location>
</feature>
<name>A0AAD6TRT9_9AGAR</name>
<dbReference type="PANTHER" id="PTHR43791:SF23">
    <property type="entry name" value="MAJOR FACILITATOR SUPERFAMILY (MFS) PROFILE DOMAIN-CONTAINING PROTEIN"/>
    <property type="match status" value="1"/>
</dbReference>
<dbReference type="Gene3D" id="1.20.1250.20">
    <property type="entry name" value="MFS general substrate transporter like domains"/>
    <property type="match status" value="1"/>
</dbReference>
<dbReference type="PANTHER" id="PTHR43791">
    <property type="entry name" value="PERMEASE-RELATED"/>
    <property type="match status" value="1"/>
</dbReference>
<keyword evidence="4 6" id="KW-1133">Transmembrane helix</keyword>
<dbReference type="GO" id="GO:0016020">
    <property type="term" value="C:membrane"/>
    <property type="evidence" value="ECO:0007669"/>
    <property type="project" value="UniProtKB-SubCell"/>
</dbReference>
<feature type="transmembrane region" description="Helical" evidence="6">
    <location>
        <begin position="318"/>
        <end position="337"/>
    </location>
</feature>
<keyword evidence="2" id="KW-0813">Transport</keyword>
<keyword evidence="3 6" id="KW-0812">Transmembrane</keyword>
<feature type="transmembrane region" description="Helical" evidence="6">
    <location>
        <begin position="373"/>
        <end position="397"/>
    </location>
</feature>
<dbReference type="AlphaFoldDB" id="A0AAD6TRT9"/>
<feature type="transmembrane region" description="Helical" evidence="6">
    <location>
        <begin position="143"/>
        <end position="169"/>
    </location>
</feature>
<dbReference type="InterPro" id="IPR020846">
    <property type="entry name" value="MFS_dom"/>
</dbReference>
<evidence type="ECO:0000256" key="6">
    <source>
        <dbReference type="SAM" id="Phobius"/>
    </source>
</evidence>
<dbReference type="Proteomes" id="UP001222325">
    <property type="component" value="Unassembled WGS sequence"/>
</dbReference>
<dbReference type="InterPro" id="IPR011701">
    <property type="entry name" value="MFS"/>
</dbReference>
<evidence type="ECO:0000256" key="1">
    <source>
        <dbReference type="ARBA" id="ARBA00004141"/>
    </source>
</evidence>
<evidence type="ECO:0000259" key="7">
    <source>
        <dbReference type="PROSITE" id="PS50850"/>
    </source>
</evidence>
<dbReference type="InterPro" id="IPR036259">
    <property type="entry name" value="MFS_trans_sf"/>
</dbReference>
<dbReference type="SUPFAM" id="SSF103473">
    <property type="entry name" value="MFS general substrate transporter"/>
    <property type="match status" value="1"/>
</dbReference>
<gene>
    <name evidence="8" type="ORF">B0H15DRAFT_862162</name>
</gene>
<evidence type="ECO:0000256" key="3">
    <source>
        <dbReference type="ARBA" id="ARBA00022692"/>
    </source>
</evidence>
<feature type="transmembrane region" description="Helical" evidence="6">
    <location>
        <begin position="214"/>
        <end position="236"/>
    </location>
</feature>
<protein>
    <submittedName>
        <fullName evidence="8">Pantothenate transporter</fullName>
    </submittedName>
</protein>
<dbReference type="FunFam" id="1.20.1250.20:FF:000057">
    <property type="entry name" value="MFS general substrate transporter"/>
    <property type="match status" value="1"/>
</dbReference>
<evidence type="ECO:0000313" key="8">
    <source>
        <dbReference type="EMBL" id="KAJ7077302.1"/>
    </source>
</evidence>
<keyword evidence="5 6" id="KW-0472">Membrane</keyword>
<proteinExistence type="predicted"/>
<dbReference type="Pfam" id="PF07690">
    <property type="entry name" value="MFS_1"/>
    <property type="match status" value="1"/>
</dbReference>
<organism evidence="8 9">
    <name type="scientific">Mycena belliarum</name>
    <dbReference type="NCBI Taxonomy" id="1033014"/>
    <lineage>
        <taxon>Eukaryota</taxon>
        <taxon>Fungi</taxon>
        <taxon>Dikarya</taxon>
        <taxon>Basidiomycota</taxon>
        <taxon>Agaricomycotina</taxon>
        <taxon>Agaricomycetes</taxon>
        <taxon>Agaricomycetidae</taxon>
        <taxon>Agaricales</taxon>
        <taxon>Marasmiineae</taxon>
        <taxon>Mycenaceae</taxon>
        <taxon>Mycena</taxon>
    </lineage>
</organism>
<evidence type="ECO:0000256" key="4">
    <source>
        <dbReference type="ARBA" id="ARBA00022989"/>
    </source>
</evidence>
<feature type="transmembrane region" description="Helical" evidence="6">
    <location>
        <begin position="181"/>
        <end position="202"/>
    </location>
</feature>
<feature type="transmembrane region" description="Helical" evidence="6">
    <location>
        <begin position="409"/>
        <end position="428"/>
    </location>
</feature>
<feature type="transmembrane region" description="Helical" evidence="6">
    <location>
        <begin position="287"/>
        <end position="306"/>
    </location>
</feature>
<evidence type="ECO:0000313" key="9">
    <source>
        <dbReference type="Proteomes" id="UP001222325"/>
    </source>
</evidence>
<accession>A0AAD6TRT9</accession>
<comment type="subcellular location">
    <subcellularLocation>
        <location evidence="1">Membrane</location>
        <topology evidence="1">Multi-pass membrane protein</topology>
    </subcellularLocation>
</comment>
<keyword evidence="9" id="KW-1185">Reference proteome</keyword>
<dbReference type="PROSITE" id="PS50850">
    <property type="entry name" value="MFS"/>
    <property type="match status" value="1"/>
</dbReference>
<sequence length="492" mass="53491">MGPPSDEKRGSFHESYVDNVATAPTALPASIAALSPENLAKLGRKATLKTDILIMPALVIMYILNYLDRQNIASAKLANITVDLNLSAVEYQSCISLLFAGYILMQVPSNILVGKISRPGTYICGAMALWGIVSTATGACQNFVGLLLCRFFLGFVEAVFFPGALYFLSMFYNRKQYTLRVALLYSGGQLGNAFGGLLAVGILKADGHRGIEGWRWLFIVEGVATVAIAIILAFILPNSMASIAWLNDAERDWLAWNFQADQGQSDDKNELGGLQAFKMAATDPKTYLLMGTLYMTYVAAAVTSFFPSVVSTLGYSRNITYVLSAPPYLLCVVVMILNSIHSDRTQERYWHIVVPLCFTTIANIIAVSTRNTAARYVSMMMMPGSFYGAAVVILSWVAGSVTQPAVKRAAAIALINAVCNTPNIWTAYLYSHPPGYVDAFSVNLAASVLGILFATATMVYLRRQNAKLDRGIDESPSAPTLQQQAAGFRYLL</sequence>
<reference evidence="8" key="1">
    <citation type="submission" date="2023-03" db="EMBL/GenBank/DDBJ databases">
        <title>Massive genome expansion in bonnet fungi (Mycena s.s.) driven by repeated elements and novel gene families across ecological guilds.</title>
        <authorList>
            <consortium name="Lawrence Berkeley National Laboratory"/>
            <person name="Harder C.B."/>
            <person name="Miyauchi S."/>
            <person name="Viragh M."/>
            <person name="Kuo A."/>
            <person name="Thoen E."/>
            <person name="Andreopoulos B."/>
            <person name="Lu D."/>
            <person name="Skrede I."/>
            <person name="Drula E."/>
            <person name="Henrissat B."/>
            <person name="Morin E."/>
            <person name="Kohler A."/>
            <person name="Barry K."/>
            <person name="LaButti K."/>
            <person name="Morin E."/>
            <person name="Salamov A."/>
            <person name="Lipzen A."/>
            <person name="Mereny Z."/>
            <person name="Hegedus B."/>
            <person name="Baldrian P."/>
            <person name="Stursova M."/>
            <person name="Weitz H."/>
            <person name="Taylor A."/>
            <person name="Grigoriev I.V."/>
            <person name="Nagy L.G."/>
            <person name="Martin F."/>
            <person name="Kauserud H."/>
        </authorList>
    </citation>
    <scope>NUCLEOTIDE SEQUENCE</scope>
    <source>
        <strain evidence="8">CBHHK173m</strain>
    </source>
</reference>